<keyword evidence="3" id="KW-1185">Reference proteome</keyword>
<dbReference type="RefSeq" id="WP_168054832.1">
    <property type="nucleotide sequence ID" value="NZ_JAATJR010000009.1"/>
</dbReference>
<proteinExistence type="predicted"/>
<dbReference type="InterPro" id="IPR016181">
    <property type="entry name" value="Acyl_CoA_acyltransferase"/>
</dbReference>
<dbReference type="InterPro" id="IPR000182">
    <property type="entry name" value="GNAT_dom"/>
</dbReference>
<evidence type="ECO:0000259" key="1">
    <source>
        <dbReference type="PROSITE" id="PS51186"/>
    </source>
</evidence>
<protein>
    <submittedName>
        <fullName evidence="2">GNAT family N-acetyltransferase</fullName>
    </submittedName>
</protein>
<organism evidence="2 3">
    <name type="scientific">Falsiroseomonas frigidaquae</name>
    <dbReference type="NCBI Taxonomy" id="487318"/>
    <lineage>
        <taxon>Bacteria</taxon>
        <taxon>Pseudomonadati</taxon>
        <taxon>Pseudomonadota</taxon>
        <taxon>Alphaproteobacteria</taxon>
        <taxon>Acetobacterales</taxon>
        <taxon>Roseomonadaceae</taxon>
        <taxon>Falsiroseomonas</taxon>
    </lineage>
</organism>
<dbReference type="EMBL" id="JAAVTX010000009">
    <property type="protein sequence ID" value="NKE48448.1"/>
    <property type="molecule type" value="Genomic_DNA"/>
</dbReference>
<evidence type="ECO:0000313" key="3">
    <source>
        <dbReference type="Proteomes" id="UP000765160"/>
    </source>
</evidence>
<dbReference type="Gene3D" id="3.40.630.30">
    <property type="match status" value="1"/>
</dbReference>
<gene>
    <name evidence="2" type="ORF">HB662_26995</name>
</gene>
<dbReference type="PROSITE" id="PS51186">
    <property type="entry name" value="GNAT"/>
    <property type="match status" value="1"/>
</dbReference>
<reference evidence="2 3" key="1">
    <citation type="submission" date="2020-03" db="EMBL/GenBank/DDBJ databases">
        <title>Roseomonas selenitidurans sp. nov. isolated from soil.</title>
        <authorList>
            <person name="Liu H."/>
        </authorList>
    </citation>
    <scope>NUCLEOTIDE SEQUENCE [LARGE SCALE GENOMIC DNA]</scope>
    <source>
        <strain evidence="2 3">JCM 15073</strain>
    </source>
</reference>
<dbReference type="Proteomes" id="UP000765160">
    <property type="component" value="Unassembled WGS sequence"/>
</dbReference>
<name>A0ABX1F7T6_9PROT</name>
<sequence>MKMAPNAVNVALELLAERRYGDFARRALGLLYEQRVAYGLRRDLEIPLVPPQAKIPIRIREMQDKDLPALFDGIESGMSRKERVEMLTRRAHLEAAIPTCYVAEDERNGAPCYFQWLMGPQQNARIQAFFPPGIFPVLRADEALLENAYTPVAYRGNGIMSAAMALIAERAATLGCRYVITFVEKDNIASLKGCKRSGFAPYLERAESRFLFNLIRRRRFRALGVS</sequence>
<dbReference type="SUPFAM" id="SSF55729">
    <property type="entry name" value="Acyl-CoA N-acyltransferases (Nat)"/>
    <property type="match status" value="1"/>
</dbReference>
<dbReference type="Pfam" id="PF00583">
    <property type="entry name" value="Acetyltransf_1"/>
    <property type="match status" value="1"/>
</dbReference>
<feature type="domain" description="N-acetyltransferase" evidence="1">
    <location>
        <begin position="57"/>
        <end position="221"/>
    </location>
</feature>
<evidence type="ECO:0000313" key="2">
    <source>
        <dbReference type="EMBL" id="NKE48448.1"/>
    </source>
</evidence>
<accession>A0ABX1F7T6</accession>
<comment type="caution">
    <text evidence="2">The sequence shown here is derived from an EMBL/GenBank/DDBJ whole genome shotgun (WGS) entry which is preliminary data.</text>
</comment>